<reference evidence="12" key="1">
    <citation type="journal article" date="2019" name="Int. J. Syst. Evol. Microbiol.">
        <title>The Global Catalogue of Microorganisms (GCM) 10K type strain sequencing project: providing services to taxonomists for standard genome sequencing and annotation.</title>
        <authorList>
            <consortium name="The Broad Institute Genomics Platform"/>
            <consortium name="The Broad Institute Genome Sequencing Center for Infectious Disease"/>
            <person name="Wu L."/>
            <person name="Ma J."/>
        </authorList>
    </citation>
    <scope>NUCLEOTIDE SEQUENCE [LARGE SCALE GENOMIC DNA]</scope>
    <source>
        <strain evidence="12">JCM 16540</strain>
    </source>
</reference>
<keyword evidence="3 10" id="KW-0812">Transmembrane</keyword>
<dbReference type="PANTHER" id="PTHR28259">
    <property type="entry name" value="FLUORIDE EXPORT PROTEIN 1-RELATED"/>
    <property type="match status" value="1"/>
</dbReference>
<dbReference type="EMBL" id="BAAAYR010000004">
    <property type="protein sequence ID" value="GAA3574279.1"/>
    <property type="molecule type" value="Genomic_DNA"/>
</dbReference>
<protein>
    <recommendedName>
        <fullName evidence="10">Fluoride-specific ion channel FluC</fullName>
    </recommendedName>
</protein>
<comment type="subcellular location">
    <subcellularLocation>
        <location evidence="1 10">Cell membrane</location>
        <topology evidence="1 10">Multi-pass membrane protein</topology>
    </subcellularLocation>
</comment>
<evidence type="ECO:0000256" key="5">
    <source>
        <dbReference type="ARBA" id="ARBA00023136"/>
    </source>
</evidence>
<keyword evidence="5 10" id="KW-0472">Membrane</keyword>
<accession>A0ABP6XZ58</accession>
<dbReference type="InterPro" id="IPR003691">
    <property type="entry name" value="FluC"/>
</dbReference>
<comment type="similarity">
    <text evidence="7 10">Belongs to the fluoride channel Fluc/FEX (TC 1.A.43) family.</text>
</comment>
<dbReference type="RefSeq" id="WP_204910114.1">
    <property type="nucleotide sequence ID" value="NZ_BAAAYR010000004.1"/>
</dbReference>
<feature type="transmembrane region" description="Helical" evidence="10">
    <location>
        <begin position="67"/>
        <end position="87"/>
    </location>
</feature>
<comment type="activity regulation">
    <text evidence="10">Na(+) is not transported, but it plays an essential structural role and its presence is essential for fluoride channel function.</text>
</comment>
<evidence type="ECO:0000256" key="8">
    <source>
        <dbReference type="ARBA" id="ARBA00035585"/>
    </source>
</evidence>
<evidence type="ECO:0000256" key="1">
    <source>
        <dbReference type="ARBA" id="ARBA00004651"/>
    </source>
</evidence>
<comment type="function">
    <text evidence="9 10">Fluoride-specific ion channel. Important for reducing fluoride concentration in the cell, thus reducing its toxicity.</text>
</comment>
<evidence type="ECO:0000256" key="7">
    <source>
        <dbReference type="ARBA" id="ARBA00035120"/>
    </source>
</evidence>
<keyword evidence="10" id="KW-0479">Metal-binding</keyword>
<keyword evidence="10" id="KW-0813">Transport</keyword>
<evidence type="ECO:0000313" key="12">
    <source>
        <dbReference type="Proteomes" id="UP001500767"/>
    </source>
</evidence>
<organism evidence="11 12">
    <name type="scientific">Microlunatus spumicola</name>
    <dbReference type="NCBI Taxonomy" id="81499"/>
    <lineage>
        <taxon>Bacteria</taxon>
        <taxon>Bacillati</taxon>
        <taxon>Actinomycetota</taxon>
        <taxon>Actinomycetes</taxon>
        <taxon>Propionibacteriales</taxon>
        <taxon>Propionibacteriaceae</taxon>
        <taxon>Microlunatus</taxon>
    </lineage>
</organism>
<dbReference type="PANTHER" id="PTHR28259:SF1">
    <property type="entry name" value="FLUORIDE EXPORT PROTEIN 1-RELATED"/>
    <property type="match status" value="1"/>
</dbReference>
<evidence type="ECO:0000256" key="2">
    <source>
        <dbReference type="ARBA" id="ARBA00022475"/>
    </source>
</evidence>
<dbReference type="HAMAP" id="MF_00454">
    <property type="entry name" value="FluC"/>
    <property type="match status" value="1"/>
</dbReference>
<dbReference type="Pfam" id="PF02537">
    <property type="entry name" value="CRCB"/>
    <property type="match status" value="1"/>
</dbReference>
<keyword evidence="12" id="KW-1185">Reference proteome</keyword>
<evidence type="ECO:0000313" key="11">
    <source>
        <dbReference type="EMBL" id="GAA3574279.1"/>
    </source>
</evidence>
<evidence type="ECO:0000256" key="4">
    <source>
        <dbReference type="ARBA" id="ARBA00022989"/>
    </source>
</evidence>
<feature type="binding site" evidence="10">
    <location>
        <position position="80"/>
    </location>
    <ligand>
        <name>Na(+)</name>
        <dbReference type="ChEBI" id="CHEBI:29101"/>
        <note>structural</note>
    </ligand>
</feature>
<keyword evidence="10" id="KW-0915">Sodium</keyword>
<name>A0ABP6XZ58_9ACTN</name>
<keyword evidence="10" id="KW-0406">Ion transport</keyword>
<proteinExistence type="inferred from homology"/>
<feature type="transmembrane region" description="Helical" evidence="10">
    <location>
        <begin position="42"/>
        <end position="60"/>
    </location>
</feature>
<evidence type="ECO:0000256" key="10">
    <source>
        <dbReference type="HAMAP-Rule" id="MF_00454"/>
    </source>
</evidence>
<evidence type="ECO:0000256" key="6">
    <source>
        <dbReference type="ARBA" id="ARBA00023303"/>
    </source>
</evidence>
<dbReference type="Proteomes" id="UP001500767">
    <property type="component" value="Unassembled WGS sequence"/>
</dbReference>
<sequence length="126" mass="12357">MTVLLLALAGGLGAVARFVLDGTVTAARARRGGAAHPVGTTLINLSGSFLLGLLAGLAAGQVLDAPGLLVLGTGFLGGYTTFSTAAYETVRLAEGRRWAAALVHGLGQAVVATALAALGYLLGAAA</sequence>
<comment type="caution">
    <text evidence="11">The sequence shown here is derived from an EMBL/GenBank/DDBJ whole genome shotgun (WGS) entry which is preliminary data.</text>
</comment>
<keyword evidence="6 10" id="KW-0407">Ion channel</keyword>
<comment type="catalytic activity">
    <reaction evidence="8">
        <text>fluoride(in) = fluoride(out)</text>
        <dbReference type="Rhea" id="RHEA:76159"/>
        <dbReference type="ChEBI" id="CHEBI:17051"/>
    </reaction>
    <physiologicalReaction direction="left-to-right" evidence="8">
        <dbReference type="Rhea" id="RHEA:76160"/>
    </physiologicalReaction>
</comment>
<evidence type="ECO:0000256" key="3">
    <source>
        <dbReference type="ARBA" id="ARBA00022692"/>
    </source>
</evidence>
<keyword evidence="2 10" id="KW-1003">Cell membrane</keyword>
<keyword evidence="4 10" id="KW-1133">Transmembrane helix</keyword>
<feature type="transmembrane region" description="Helical" evidence="10">
    <location>
        <begin position="99"/>
        <end position="122"/>
    </location>
</feature>
<feature type="binding site" evidence="10">
    <location>
        <position position="77"/>
    </location>
    <ligand>
        <name>Na(+)</name>
        <dbReference type="ChEBI" id="CHEBI:29101"/>
        <note>structural</note>
    </ligand>
</feature>
<evidence type="ECO:0000256" key="9">
    <source>
        <dbReference type="ARBA" id="ARBA00049940"/>
    </source>
</evidence>
<gene>
    <name evidence="10 11" type="primary">crcB</name>
    <name evidence="10" type="synonym">fluC</name>
    <name evidence="11" type="ORF">GCM10022197_34090</name>
</gene>